<keyword evidence="3 6" id="KW-0812">Transmembrane</keyword>
<reference evidence="7 8" key="1">
    <citation type="journal article" date="2022" name="Int. J. Syst. Evol. Microbiol.">
        <title>Noviherbaspirillum aridicola sp. nov., isolated from an arid soil in Pakistan.</title>
        <authorList>
            <person name="Khan I.U."/>
            <person name="Saqib M."/>
            <person name="Amin A."/>
            <person name="Hussain F."/>
            <person name="Li L."/>
            <person name="Liu Y.H."/>
            <person name="Fang B.Z."/>
            <person name="Ahmed I."/>
            <person name="Li W.J."/>
        </authorList>
    </citation>
    <scope>NUCLEOTIDE SEQUENCE [LARGE SCALE GENOMIC DNA]</scope>
    <source>
        <strain evidence="7 8">NCCP-691</strain>
    </source>
</reference>
<comment type="caution">
    <text evidence="7">The sequence shown here is derived from an EMBL/GenBank/DDBJ whole genome shotgun (WGS) entry which is preliminary data.</text>
</comment>
<comment type="caution">
    <text evidence="6">Lacks conserved residue(s) required for the propagation of feature annotation.</text>
</comment>
<evidence type="ECO:0000256" key="1">
    <source>
        <dbReference type="ARBA" id="ARBA00004370"/>
    </source>
</evidence>
<dbReference type="InterPro" id="IPR045214">
    <property type="entry name" value="Surf1/Surf4"/>
</dbReference>
<evidence type="ECO:0000313" key="7">
    <source>
        <dbReference type="EMBL" id="GIZ50843.1"/>
    </source>
</evidence>
<comment type="subcellular location">
    <subcellularLocation>
        <location evidence="6">Cell membrane</location>
        <topology evidence="6">Multi-pass membrane protein</topology>
    </subcellularLocation>
    <subcellularLocation>
        <location evidence="1">Membrane</location>
    </subcellularLocation>
</comment>
<protein>
    <recommendedName>
        <fullName evidence="6">SURF1-like protein</fullName>
    </recommendedName>
</protein>
<dbReference type="PANTHER" id="PTHR23427">
    <property type="entry name" value="SURFEIT LOCUS PROTEIN"/>
    <property type="match status" value="1"/>
</dbReference>
<evidence type="ECO:0000256" key="5">
    <source>
        <dbReference type="ARBA" id="ARBA00023136"/>
    </source>
</evidence>
<gene>
    <name evidence="7" type="ORF">NCCP691_08570</name>
</gene>
<proteinExistence type="inferred from homology"/>
<dbReference type="InterPro" id="IPR002994">
    <property type="entry name" value="Surf1/Shy1"/>
</dbReference>
<keyword evidence="8" id="KW-1185">Reference proteome</keyword>
<evidence type="ECO:0000313" key="8">
    <source>
        <dbReference type="Proteomes" id="UP000887222"/>
    </source>
</evidence>
<evidence type="ECO:0000256" key="2">
    <source>
        <dbReference type="ARBA" id="ARBA00007165"/>
    </source>
</evidence>
<name>A0ABQ4Q0Z6_9BURK</name>
<dbReference type="CDD" id="cd06662">
    <property type="entry name" value="SURF1"/>
    <property type="match status" value="1"/>
</dbReference>
<evidence type="ECO:0000256" key="6">
    <source>
        <dbReference type="RuleBase" id="RU363076"/>
    </source>
</evidence>
<keyword evidence="6" id="KW-1003">Cell membrane</keyword>
<sequence length="241" mass="26863">MRLRFRFSWIPFIAALCTAAAGVSLGQWQTRRALEKEAIEARLTERTALPPLDLRSAPPDPDAIEYRRVVARGEFMQNWNIWLDNRPHQGTAGFHLLTPFRMAGSDAWVLVARGWVARNPFERTRLPSIATPDGEVRLEGVAVRHAGRVLQLGEAPPPAPGAIVQNVAIDDVARSAGIRLLPFIVEQTGDMRDGLVRDWPRPSSGADKHRGYAFQWYALAATALLFFVVTGFRRGTSQTKE</sequence>
<keyword evidence="4 6" id="KW-1133">Transmembrane helix</keyword>
<dbReference type="PROSITE" id="PS50895">
    <property type="entry name" value="SURF1"/>
    <property type="match status" value="1"/>
</dbReference>
<dbReference type="PANTHER" id="PTHR23427:SF2">
    <property type="entry name" value="SURFEIT LOCUS PROTEIN 1"/>
    <property type="match status" value="1"/>
</dbReference>
<dbReference type="RefSeq" id="WP_220807015.1">
    <property type="nucleotide sequence ID" value="NZ_BPMK01000003.1"/>
</dbReference>
<dbReference type="Pfam" id="PF02104">
    <property type="entry name" value="SURF1"/>
    <property type="match status" value="1"/>
</dbReference>
<evidence type="ECO:0000256" key="4">
    <source>
        <dbReference type="ARBA" id="ARBA00022989"/>
    </source>
</evidence>
<comment type="similarity">
    <text evidence="2 6">Belongs to the SURF1 family.</text>
</comment>
<dbReference type="Proteomes" id="UP000887222">
    <property type="component" value="Unassembled WGS sequence"/>
</dbReference>
<dbReference type="EMBL" id="BPMK01000003">
    <property type="protein sequence ID" value="GIZ50843.1"/>
    <property type="molecule type" value="Genomic_DNA"/>
</dbReference>
<organism evidence="7 8">
    <name type="scientific">Noviherbaspirillum aridicola</name>
    <dbReference type="NCBI Taxonomy" id="2849687"/>
    <lineage>
        <taxon>Bacteria</taxon>
        <taxon>Pseudomonadati</taxon>
        <taxon>Pseudomonadota</taxon>
        <taxon>Betaproteobacteria</taxon>
        <taxon>Burkholderiales</taxon>
        <taxon>Oxalobacteraceae</taxon>
        <taxon>Noviherbaspirillum</taxon>
    </lineage>
</organism>
<evidence type="ECO:0000256" key="3">
    <source>
        <dbReference type="ARBA" id="ARBA00022692"/>
    </source>
</evidence>
<keyword evidence="5 6" id="KW-0472">Membrane</keyword>
<feature type="transmembrane region" description="Helical" evidence="6">
    <location>
        <begin position="214"/>
        <end position="232"/>
    </location>
</feature>
<accession>A0ABQ4Q0Z6</accession>